<feature type="compositionally biased region" description="Basic and acidic residues" evidence="1">
    <location>
        <begin position="392"/>
        <end position="405"/>
    </location>
</feature>
<dbReference type="Pfam" id="PF06898">
    <property type="entry name" value="YqfD"/>
    <property type="match status" value="1"/>
</dbReference>
<keyword evidence="2" id="KW-1133">Transmembrane helix</keyword>
<protein>
    <submittedName>
        <fullName evidence="3">Sporulation protein YqfD</fullName>
    </submittedName>
</protein>
<reference evidence="3" key="2">
    <citation type="submission" date="2020-09" db="EMBL/GenBank/DDBJ databases">
        <authorList>
            <person name="Sun Q."/>
            <person name="Zhou Y."/>
        </authorList>
    </citation>
    <scope>NUCLEOTIDE SEQUENCE</scope>
    <source>
        <strain evidence="3">CGMCC 1.12777</strain>
    </source>
</reference>
<dbReference type="NCBIfam" id="TIGR02876">
    <property type="entry name" value="spore_yqfD"/>
    <property type="match status" value="1"/>
</dbReference>
<dbReference type="Proteomes" id="UP000656813">
    <property type="component" value="Unassembled WGS sequence"/>
</dbReference>
<feature type="region of interest" description="Disordered" evidence="1">
    <location>
        <begin position="392"/>
        <end position="411"/>
    </location>
</feature>
<proteinExistence type="predicted"/>
<dbReference type="InterPro" id="IPR010690">
    <property type="entry name" value="YqfD"/>
</dbReference>
<name>A0A8J3EMK4_9BACL</name>
<accession>A0A8J3EMK4</accession>
<evidence type="ECO:0000256" key="2">
    <source>
        <dbReference type="SAM" id="Phobius"/>
    </source>
</evidence>
<organism evidence="3 4">
    <name type="scientific">Pullulanibacillus pueri</name>
    <dbReference type="NCBI Taxonomy" id="1437324"/>
    <lineage>
        <taxon>Bacteria</taxon>
        <taxon>Bacillati</taxon>
        <taxon>Bacillota</taxon>
        <taxon>Bacilli</taxon>
        <taxon>Bacillales</taxon>
        <taxon>Sporolactobacillaceae</taxon>
        <taxon>Pullulanibacillus</taxon>
    </lineage>
</organism>
<keyword evidence="2" id="KW-0812">Transmembrane</keyword>
<dbReference type="RefSeq" id="WP_188498130.1">
    <property type="nucleotide sequence ID" value="NZ_BMFV01000024.1"/>
</dbReference>
<keyword evidence="2" id="KW-0472">Membrane</keyword>
<dbReference type="PIRSF" id="PIRSF029895">
    <property type="entry name" value="SpoIV"/>
    <property type="match status" value="1"/>
</dbReference>
<reference evidence="3" key="1">
    <citation type="journal article" date="2014" name="Int. J. Syst. Evol. Microbiol.">
        <title>Complete genome sequence of Corynebacterium casei LMG S-19264T (=DSM 44701T), isolated from a smear-ripened cheese.</title>
        <authorList>
            <consortium name="US DOE Joint Genome Institute (JGI-PGF)"/>
            <person name="Walter F."/>
            <person name="Albersmeier A."/>
            <person name="Kalinowski J."/>
            <person name="Ruckert C."/>
        </authorList>
    </citation>
    <scope>NUCLEOTIDE SEQUENCE</scope>
    <source>
        <strain evidence="3">CGMCC 1.12777</strain>
    </source>
</reference>
<feature type="transmembrane region" description="Helical" evidence="2">
    <location>
        <begin position="91"/>
        <end position="112"/>
    </location>
</feature>
<gene>
    <name evidence="3" type="primary">spoIV</name>
    <name evidence="3" type="ORF">GCM10007096_29290</name>
</gene>
<evidence type="ECO:0000256" key="1">
    <source>
        <dbReference type="SAM" id="MobiDB-lite"/>
    </source>
</evidence>
<dbReference type="AlphaFoldDB" id="A0A8J3EMK4"/>
<evidence type="ECO:0000313" key="3">
    <source>
        <dbReference type="EMBL" id="GGH84974.1"/>
    </source>
</evidence>
<comment type="caution">
    <text evidence="3">The sequence shown here is derived from an EMBL/GenBank/DDBJ whole genome shotgun (WGS) entry which is preliminary data.</text>
</comment>
<sequence>MKKSWNEKWFGHVTVIIKGRLIEPFLNQAVREGIEIWDVKRINEQKIECAIMLRDVKALKPLLKKTECRVHFKDRYGLPFVLQRLMSRSGIVIGILLAFAIIFILSNMVWAININGADPKVEQEIQSILKKKHIHVGSLEFLLPSLNSIETELSSQLNKVTWVGVSKHGTTYRIDVVQKELPKKEKETGPRDLVATKEGTIQRVYVEKGQSMVEPDQVVQKGDTLVSGTIGKTEDPGFVSAKGKVIAETWYHSTTEVPLDTSYQTYTGSTYTKHQLTLFGWDAPLWGLKSKPFDKYKKEVNRKKLHFLFWDLPISYKKTEYREYDKTSRPLTETEALTIGKTDAKNHLLAGLPEGSKVINEKVRTKRIKDGKLMLTIFFTVHEDIAEPRSFLPKERKKEIEKKNEEEEESQ</sequence>
<evidence type="ECO:0000313" key="4">
    <source>
        <dbReference type="Proteomes" id="UP000656813"/>
    </source>
</evidence>
<dbReference type="EMBL" id="BMFV01000024">
    <property type="protein sequence ID" value="GGH84974.1"/>
    <property type="molecule type" value="Genomic_DNA"/>
</dbReference>
<keyword evidence="4" id="KW-1185">Reference proteome</keyword>